<dbReference type="RefSeq" id="WP_138954634.1">
    <property type="nucleotide sequence ID" value="NZ_AP019799.1"/>
</dbReference>
<accession>A0A510IEK6</accession>
<reference evidence="5" key="1">
    <citation type="submission" date="2019-07" db="EMBL/GenBank/DDBJ databases">
        <title>Complete Genome Sequences of Vibrion rotiferianus strain AM7.</title>
        <authorList>
            <person name="Miyazaki K."/>
            <person name="Wiseschart A."/>
            <person name="Pootanakit K."/>
            <person name="Ishimori K."/>
            <person name="Kitahara K."/>
        </authorList>
    </citation>
    <scope>NUCLEOTIDE SEQUENCE [LARGE SCALE GENOMIC DNA]</scope>
    <source>
        <strain evidence="5">AM7</strain>
    </source>
</reference>
<evidence type="ECO:0000313" key="4">
    <source>
        <dbReference type="EMBL" id="BBL90856.1"/>
    </source>
</evidence>
<feature type="domain" description="PEGA" evidence="3">
    <location>
        <begin position="301"/>
        <end position="365"/>
    </location>
</feature>
<keyword evidence="2" id="KW-0732">Signal</keyword>
<protein>
    <submittedName>
        <fullName evidence="4">Chromosome segregation ATPase</fullName>
    </submittedName>
</protein>
<dbReference type="PROSITE" id="PS51257">
    <property type="entry name" value="PROKAR_LIPOPROTEIN"/>
    <property type="match status" value="1"/>
</dbReference>
<feature type="signal peptide" evidence="2">
    <location>
        <begin position="1"/>
        <end position="24"/>
    </location>
</feature>
<feature type="chain" id="PRO_5022143321" evidence="2">
    <location>
        <begin position="25"/>
        <end position="370"/>
    </location>
</feature>
<dbReference type="Pfam" id="PF08308">
    <property type="entry name" value="PEGA"/>
    <property type="match status" value="1"/>
</dbReference>
<dbReference type="Proteomes" id="UP000315115">
    <property type="component" value="Chromosome 2"/>
</dbReference>
<evidence type="ECO:0000259" key="3">
    <source>
        <dbReference type="Pfam" id="PF08308"/>
    </source>
</evidence>
<evidence type="ECO:0000256" key="2">
    <source>
        <dbReference type="SAM" id="SignalP"/>
    </source>
</evidence>
<dbReference type="AlphaFoldDB" id="A0A510IEK6"/>
<dbReference type="EMBL" id="AP019799">
    <property type="protein sequence ID" value="BBL90856.1"/>
    <property type="molecule type" value="Genomic_DNA"/>
</dbReference>
<gene>
    <name evidence="4" type="ORF">VroAM7_35090</name>
</gene>
<organism evidence="4 5">
    <name type="scientific">Vibrio rotiferianus</name>
    <dbReference type="NCBI Taxonomy" id="190895"/>
    <lineage>
        <taxon>Bacteria</taxon>
        <taxon>Pseudomonadati</taxon>
        <taxon>Pseudomonadota</taxon>
        <taxon>Gammaproteobacteria</taxon>
        <taxon>Vibrionales</taxon>
        <taxon>Vibrionaceae</taxon>
        <taxon>Vibrio</taxon>
    </lineage>
</organism>
<feature type="coiled-coil region" evidence="1">
    <location>
        <begin position="132"/>
        <end position="159"/>
    </location>
</feature>
<evidence type="ECO:0000256" key="1">
    <source>
        <dbReference type="SAM" id="Coils"/>
    </source>
</evidence>
<name>A0A510IEK6_9VIBR</name>
<dbReference type="Gene3D" id="1.10.287.1490">
    <property type="match status" value="1"/>
</dbReference>
<proteinExistence type="predicted"/>
<sequence>MKTRSVSALTIALACSMGSTYVLAQDGAQPDLVAAVDQKIEIKHQEIQDLDAKYDEQKSALRQLQNDKVRLASAGEELEAKRNRAKSALDKQYSRLLEDPDTDLVSFQKQYQESWAAVKDNQTEQLKLTQSIEESESRLSQLKHKLARMNSEYTNLQESRFDARVKRLETELRESAVLETRYTTNCSPSMTLGECSNQGQYLTKQKAVNTFKGKLINDLTESELVRQNLQGVQLNIYVQESQVIESGFSGNGDYATHIQAQLQARPEATAACKLLGLSTRYCLNGQATTKTSSKKQPPKSWVNLTVRSDQYGDAVTINGVSYGSTPVELMLPKGKHQVTVSKQGYETYNREIYLNNRDTVWVKLAENSKG</sequence>
<keyword evidence="1" id="KW-0175">Coiled coil</keyword>
<dbReference type="InterPro" id="IPR013229">
    <property type="entry name" value="PEGA"/>
</dbReference>
<feature type="coiled-coil region" evidence="1">
    <location>
        <begin position="47"/>
        <end position="91"/>
    </location>
</feature>
<evidence type="ECO:0000313" key="5">
    <source>
        <dbReference type="Proteomes" id="UP000315115"/>
    </source>
</evidence>